<protein>
    <submittedName>
        <fullName evidence="2">Uncharacterized protein</fullName>
    </submittedName>
</protein>
<reference evidence="3" key="1">
    <citation type="submission" date="2017-01" db="EMBL/GenBank/DDBJ databases">
        <authorList>
            <person name="Varghese N."/>
            <person name="Submissions S."/>
        </authorList>
    </citation>
    <scope>NUCLEOTIDE SEQUENCE [LARGE SCALE GENOMIC DNA]</scope>
    <source>
        <strain evidence="3">CGMCC 1.7737</strain>
    </source>
</reference>
<keyword evidence="1" id="KW-0812">Transmembrane</keyword>
<dbReference type="Proteomes" id="UP000186914">
    <property type="component" value="Unassembled WGS sequence"/>
</dbReference>
<evidence type="ECO:0000313" key="3">
    <source>
        <dbReference type="Proteomes" id="UP000186914"/>
    </source>
</evidence>
<keyword evidence="1" id="KW-0472">Membrane</keyword>
<name>A0A1N7D072_9EURY</name>
<evidence type="ECO:0000256" key="1">
    <source>
        <dbReference type="SAM" id="Phobius"/>
    </source>
</evidence>
<evidence type="ECO:0000313" key="2">
    <source>
        <dbReference type="EMBL" id="SIR69095.1"/>
    </source>
</evidence>
<gene>
    <name evidence="2" type="ORF">SAMN05421858_3368</name>
</gene>
<sequence>MGYLRHAAWYLAESGSATAVVLVLFGGLQYTASLDLGLITLVVLAVVNVLLLFRRIDLLMDELLERRSYRLSR</sequence>
<feature type="transmembrane region" description="Helical" evidence="1">
    <location>
        <begin position="7"/>
        <end position="30"/>
    </location>
</feature>
<accession>A0A1N7D072</accession>
<dbReference type="EMBL" id="FTNO01000003">
    <property type="protein sequence ID" value="SIR69095.1"/>
    <property type="molecule type" value="Genomic_DNA"/>
</dbReference>
<feature type="transmembrane region" description="Helical" evidence="1">
    <location>
        <begin position="36"/>
        <end position="53"/>
    </location>
</feature>
<dbReference type="AlphaFoldDB" id="A0A1N7D072"/>
<proteinExistence type="predicted"/>
<keyword evidence="1" id="KW-1133">Transmembrane helix</keyword>
<keyword evidence="3" id="KW-1185">Reference proteome</keyword>
<organism evidence="2 3">
    <name type="scientific">Haladaptatus litoreus</name>
    <dbReference type="NCBI Taxonomy" id="553468"/>
    <lineage>
        <taxon>Archaea</taxon>
        <taxon>Methanobacteriati</taxon>
        <taxon>Methanobacteriota</taxon>
        <taxon>Stenosarchaea group</taxon>
        <taxon>Halobacteria</taxon>
        <taxon>Halobacteriales</taxon>
        <taxon>Haladaptataceae</taxon>
        <taxon>Haladaptatus</taxon>
    </lineage>
</organism>